<keyword evidence="4" id="KW-1185">Reference proteome</keyword>
<organism evidence="3 4">
    <name type="scientific">Gemmata algarum</name>
    <dbReference type="NCBI Taxonomy" id="2975278"/>
    <lineage>
        <taxon>Bacteria</taxon>
        <taxon>Pseudomonadati</taxon>
        <taxon>Planctomycetota</taxon>
        <taxon>Planctomycetia</taxon>
        <taxon>Gemmatales</taxon>
        <taxon>Gemmataceae</taxon>
        <taxon>Gemmata</taxon>
    </lineage>
</organism>
<dbReference type="InterPro" id="IPR008930">
    <property type="entry name" value="Terpenoid_cyclase/PrenylTrfase"/>
</dbReference>
<keyword evidence="1" id="KW-0677">Repeat</keyword>
<comment type="caution">
    <text evidence="3">The sequence shown here is derived from an EMBL/GenBank/DDBJ whole genome shotgun (WGS) entry which is preliminary data.</text>
</comment>
<dbReference type="Gene3D" id="1.50.10.20">
    <property type="match status" value="2"/>
</dbReference>
<dbReference type="RefSeq" id="WP_320689813.1">
    <property type="nucleotide sequence ID" value="NZ_JAXBLV010000244.1"/>
</dbReference>
<dbReference type="CDD" id="cd00688">
    <property type="entry name" value="ISOPREN_C2_like"/>
    <property type="match status" value="1"/>
</dbReference>
<feature type="domain" description="Prenyltransferase alpha-alpha toroid" evidence="2">
    <location>
        <begin position="16"/>
        <end position="68"/>
    </location>
</feature>
<protein>
    <submittedName>
        <fullName evidence="3">Terpene cyclase/mutase family protein</fullName>
    </submittedName>
</protein>
<sequence length="322" mass="34483">MPDEPEPYLVRLTTRLLEGVERLPAEQRARNVQYLLSAQNPDGGFSGREGGSDLYYTGFALRSLAVLQALNPEVCGNAAHFLRTKMTGTAGVVDFFSLVVSCYLVPLGGGPDVLADAPPDWRDRVAATLETFRGPDGGYGKTPAALYGSTYTSFLVTLCLQLLGRPSPDPDKLAAFVRSRRRSDGGYVEISAMKRSGTNPTAAGVGVLQILGALDEGAKAETATFLAALVSPFEGGLRANDRIPAADLLSTFTGGWTLDQLGHADKLDWEAVQRYAEECERPIGGFRGGLWDEHTDVEYTFYGLGTLALAALRLGGEGRSID</sequence>
<evidence type="ECO:0000259" key="2">
    <source>
        <dbReference type="Pfam" id="PF00432"/>
    </source>
</evidence>
<accession>A0ABU5F7S8</accession>
<dbReference type="InterPro" id="IPR001330">
    <property type="entry name" value="Prenyltrans"/>
</dbReference>
<name>A0ABU5F7S8_9BACT</name>
<evidence type="ECO:0000313" key="3">
    <source>
        <dbReference type="EMBL" id="MDY3563658.1"/>
    </source>
</evidence>
<dbReference type="SUPFAM" id="SSF48239">
    <property type="entry name" value="Terpenoid cyclases/Protein prenyltransferases"/>
    <property type="match status" value="2"/>
</dbReference>
<reference evidence="4" key="1">
    <citation type="journal article" date="2023" name="Mar. Drugs">
        <title>Gemmata algarum, a Novel Planctomycete Isolated from an Algal Mat, Displays Antimicrobial Activity.</title>
        <authorList>
            <person name="Kumar G."/>
            <person name="Kallscheuer N."/>
            <person name="Kashif M."/>
            <person name="Ahamad S."/>
            <person name="Jagadeeshwari U."/>
            <person name="Pannikurungottu S."/>
            <person name="Haufschild T."/>
            <person name="Kabuu M."/>
            <person name="Sasikala C."/>
            <person name="Jogler C."/>
            <person name="Ramana C."/>
        </authorList>
    </citation>
    <scope>NUCLEOTIDE SEQUENCE [LARGE SCALE GENOMIC DNA]</scope>
    <source>
        <strain evidence="4">JC673</strain>
    </source>
</reference>
<dbReference type="EMBL" id="JAXBLV010000244">
    <property type="protein sequence ID" value="MDY3563658.1"/>
    <property type="molecule type" value="Genomic_DNA"/>
</dbReference>
<evidence type="ECO:0000256" key="1">
    <source>
        <dbReference type="ARBA" id="ARBA00022737"/>
    </source>
</evidence>
<dbReference type="Proteomes" id="UP001272242">
    <property type="component" value="Unassembled WGS sequence"/>
</dbReference>
<dbReference type="Pfam" id="PF00432">
    <property type="entry name" value="Prenyltrans"/>
    <property type="match status" value="2"/>
</dbReference>
<gene>
    <name evidence="3" type="ORF">R5W23_005274</name>
</gene>
<proteinExistence type="predicted"/>
<evidence type="ECO:0000313" key="4">
    <source>
        <dbReference type="Proteomes" id="UP001272242"/>
    </source>
</evidence>
<feature type="domain" description="Prenyltransferase alpha-alpha toroid" evidence="2">
    <location>
        <begin position="122"/>
        <end position="310"/>
    </location>
</feature>